<feature type="domain" description="Methionyl/Leucyl tRNA synthetase" evidence="15">
    <location>
        <begin position="201"/>
        <end position="443"/>
    </location>
</feature>
<gene>
    <name evidence="17" type="ORF">FLAG1_01834</name>
</gene>
<dbReference type="SUPFAM" id="SSF52374">
    <property type="entry name" value="Nucleotidylyl transferase"/>
    <property type="match status" value="1"/>
</dbReference>
<keyword evidence="9 13" id="KW-0648">Protein biosynthesis</keyword>
<dbReference type="SUPFAM" id="SSF57770">
    <property type="entry name" value="Methionyl-tRNA synthetase (MetRS), Zn-domain"/>
    <property type="match status" value="1"/>
</dbReference>
<dbReference type="Gene3D" id="1.10.730.10">
    <property type="entry name" value="Isoleucyl-tRNA Synthetase, Domain 1"/>
    <property type="match status" value="1"/>
</dbReference>
<dbReference type="GO" id="GO:0005524">
    <property type="term" value="F:ATP binding"/>
    <property type="evidence" value="ECO:0007669"/>
    <property type="project" value="UniProtKB-KW"/>
</dbReference>
<dbReference type="InterPro" id="IPR009080">
    <property type="entry name" value="tRNAsynth_Ia_anticodon-bd"/>
</dbReference>
<dbReference type="InterPro" id="IPR033911">
    <property type="entry name" value="MetRS_core"/>
</dbReference>
<feature type="compositionally biased region" description="Basic and acidic residues" evidence="14">
    <location>
        <begin position="649"/>
        <end position="663"/>
    </location>
</feature>
<evidence type="ECO:0000313" key="18">
    <source>
        <dbReference type="Proteomes" id="UP000037904"/>
    </source>
</evidence>
<dbReference type="InterPro" id="IPR041872">
    <property type="entry name" value="Anticodon_Met"/>
</dbReference>
<evidence type="ECO:0000256" key="5">
    <source>
        <dbReference type="ARBA" id="ARBA00022598"/>
    </source>
</evidence>
<feature type="region of interest" description="Disordered" evidence="14">
    <location>
        <begin position="622"/>
        <end position="679"/>
    </location>
</feature>
<dbReference type="AlphaFoldDB" id="A0A0M9F3H3"/>
<evidence type="ECO:0000256" key="1">
    <source>
        <dbReference type="ARBA" id="ARBA00004496"/>
    </source>
</evidence>
<feature type="domain" description="Methionyl/Leucyl tRNA synthetase" evidence="15">
    <location>
        <begin position="16"/>
        <end position="193"/>
    </location>
</feature>
<keyword evidence="8" id="KW-0694">RNA-binding</keyword>
<reference evidence="17 18" key="1">
    <citation type="submission" date="2015-04" db="EMBL/GenBank/DDBJ databases">
        <title>The draft genome sequence of Fusarium langsethiae, a T-2/HT-2 mycotoxin producer.</title>
        <authorList>
            <person name="Lysoe E."/>
            <person name="Divon H.H."/>
            <person name="Terzi V."/>
            <person name="Orru L."/>
            <person name="Lamontanara A."/>
            <person name="Kolseth A.-K."/>
            <person name="Frandsen R.J."/>
            <person name="Nielsen K."/>
            <person name="Thrane U."/>
        </authorList>
    </citation>
    <scope>NUCLEOTIDE SEQUENCE [LARGE SCALE GENOMIC DNA]</scope>
    <source>
        <strain evidence="17 18">Fl201059</strain>
    </source>
</reference>
<comment type="catalytic activity">
    <reaction evidence="12">
        <text>tRNA(Met) + L-methionine + ATP = L-methionyl-tRNA(Met) + AMP + diphosphate</text>
        <dbReference type="Rhea" id="RHEA:13481"/>
        <dbReference type="Rhea" id="RHEA-COMP:9667"/>
        <dbReference type="Rhea" id="RHEA-COMP:9698"/>
        <dbReference type="ChEBI" id="CHEBI:30616"/>
        <dbReference type="ChEBI" id="CHEBI:33019"/>
        <dbReference type="ChEBI" id="CHEBI:57844"/>
        <dbReference type="ChEBI" id="CHEBI:78442"/>
        <dbReference type="ChEBI" id="CHEBI:78530"/>
        <dbReference type="ChEBI" id="CHEBI:456215"/>
        <dbReference type="EC" id="6.1.1.10"/>
    </reaction>
</comment>
<comment type="caution">
    <text evidence="17">The sequence shown here is derived from an EMBL/GenBank/DDBJ whole genome shotgun (WGS) entry which is preliminary data.</text>
</comment>
<dbReference type="InterPro" id="IPR014729">
    <property type="entry name" value="Rossmann-like_a/b/a_fold"/>
</dbReference>
<organism evidence="17 18">
    <name type="scientific">Fusarium langsethiae</name>
    <dbReference type="NCBI Taxonomy" id="179993"/>
    <lineage>
        <taxon>Eukaryota</taxon>
        <taxon>Fungi</taxon>
        <taxon>Dikarya</taxon>
        <taxon>Ascomycota</taxon>
        <taxon>Pezizomycotina</taxon>
        <taxon>Sordariomycetes</taxon>
        <taxon>Hypocreomycetidae</taxon>
        <taxon>Hypocreales</taxon>
        <taxon>Nectriaceae</taxon>
        <taxon>Fusarium</taxon>
    </lineage>
</organism>
<keyword evidence="4" id="KW-0820">tRNA-binding</keyword>
<evidence type="ECO:0000256" key="2">
    <source>
        <dbReference type="ARBA" id="ARBA00005594"/>
    </source>
</evidence>
<dbReference type="GO" id="GO:0000049">
    <property type="term" value="F:tRNA binding"/>
    <property type="evidence" value="ECO:0007669"/>
    <property type="project" value="UniProtKB-KW"/>
</dbReference>
<dbReference type="GO" id="GO:0006431">
    <property type="term" value="P:methionyl-tRNA aminoacylation"/>
    <property type="evidence" value="ECO:0007669"/>
    <property type="project" value="InterPro"/>
</dbReference>
<sequence length="679" mass="76228">MASKSPILPEEGKRNILITSALPYVNNIPHLGNIIGSVLSADVFSRYCKARGHNTIYICGSDEYGTATETKALEEGLSPADLCAKYHALHKGVYDWFRIDFDIFGRTPTQQQTQIVQQIFKELWKNGYIEERETTQPFCTHANHGKFLADRFVEGECSICHDLGARGDQCDACGGLLDPFEPEREPSASKDDHVEAKATGFLINPRCKVDSTTPEKRKTKHLFLRLDAVKDLLVPWFHKSSEEGDWSTNCVSITQSWIDKGLLPRGITRDLKWGVPIPQDLESLSNEEYAEKVFYVWFDACIGYVSITKNLVDGDDLDGTNWEKWWKNPENVKLYQFMGKDNVPFHTIIFPASQLGTGENWTKVHKMSTTEYLNYEGGKFSKSRGVGVFGNTAKETGVDPDVWRYYLLSRRPETADSEFKWQEFIDCNNNDLLKNLGNLNQRILKFTQAKLDGVVPDYTKYTDERLEEHKKEVNEALKTFITQFDAIKLRAGLASVMHISALGNKLLQDSKLNNQLLADEPDRCAAVIGLGINHLQLLASIVYPYMPSTSDAILEQIGSPGLVSIPDTWTGDLVKPGQKIGEPKLLFTQIPASKLDEWREAFGGEEIRKQKALEAEKAAAKKAAKDKKKKQKLALRQAEKAGEASTEQKPAEEEKSAEEKKPVEATAVDLLPDGKPSET</sequence>
<dbReference type="Gene3D" id="2.20.28.20">
    <property type="entry name" value="Methionyl-tRNA synthetase, Zn-domain"/>
    <property type="match status" value="1"/>
</dbReference>
<dbReference type="Pfam" id="PF09334">
    <property type="entry name" value="tRNA-synt_1g"/>
    <property type="match status" value="2"/>
</dbReference>
<comment type="subcellular location">
    <subcellularLocation>
        <location evidence="1">Cytoplasm</location>
    </subcellularLocation>
</comment>
<keyword evidence="5 13" id="KW-0436">Ligase</keyword>
<dbReference type="PANTHER" id="PTHR45765:SF1">
    <property type="entry name" value="METHIONINE--TRNA LIGASE, CYTOPLASMIC"/>
    <property type="match status" value="1"/>
</dbReference>
<evidence type="ECO:0000256" key="11">
    <source>
        <dbReference type="ARBA" id="ARBA00030904"/>
    </source>
</evidence>
<dbReference type="GO" id="GO:0017101">
    <property type="term" value="C:aminoacyl-tRNA synthetase multienzyme complex"/>
    <property type="evidence" value="ECO:0007669"/>
    <property type="project" value="TreeGrafter"/>
</dbReference>
<dbReference type="FunFam" id="1.10.730.10:FF:000031">
    <property type="entry name" value="Putative Methionyl-tRNA synthetase"/>
    <property type="match status" value="1"/>
</dbReference>
<dbReference type="PRINTS" id="PR01041">
    <property type="entry name" value="TRNASYNTHMET"/>
</dbReference>
<keyword evidence="10 13" id="KW-0030">Aminoacyl-tRNA synthetase</keyword>
<dbReference type="InterPro" id="IPR023458">
    <property type="entry name" value="Met-tRNA_ligase_1"/>
</dbReference>
<dbReference type="CDD" id="cd07957">
    <property type="entry name" value="Anticodon_Ia_Met"/>
    <property type="match status" value="1"/>
</dbReference>
<protein>
    <recommendedName>
        <fullName evidence="3">methionine--tRNA ligase</fullName>
        <ecNumber evidence="3">6.1.1.10</ecNumber>
    </recommendedName>
    <alternativeName>
        <fullName evidence="11">Methionyl-tRNA synthetase</fullName>
    </alternativeName>
</protein>
<accession>A0A0M9F3H3</accession>
<dbReference type="NCBIfam" id="TIGR00398">
    <property type="entry name" value="metG"/>
    <property type="match status" value="1"/>
</dbReference>
<evidence type="ECO:0000259" key="15">
    <source>
        <dbReference type="Pfam" id="PF09334"/>
    </source>
</evidence>
<dbReference type="InterPro" id="IPR015413">
    <property type="entry name" value="Methionyl/Leucyl_tRNA_Synth"/>
</dbReference>
<dbReference type="InterPro" id="IPR029038">
    <property type="entry name" value="MetRS_Zn"/>
</dbReference>
<dbReference type="PANTHER" id="PTHR45765">
    <property type="entry name" value="METHIONINE--TRNA LIGASE"/>
    <property type="match status" value="1"/>
</dbReference>
<comment type="similarity">
    <text evidence="2 13">Belongs to the class-I aminoacyl-tRNA synthetase family.</text>
</comment>
<evidence type="ECO:0000313" key="17">
    <source>
        <dbReference type="EMBL" id="KPA45170.1"/>
    </source>
</evidence>
<dbReference type="Gene3D" id="3.40.50.620">
    <property type="entry name" value="HUPs"/>
    <property type="match status" value="1"/>
</dbReference>
<evidence type="ECO:0000256" key="8">
    <source>
        <dbReference type="ARBA" id="ARBA00022884"/>
    </source>
</evidence>
<dbReference type="GO" id="GO:0005829">
    <property type="term" value="C:cytosol"/>
    <property type="evidence" value="ECO:0007669"/>
    <property type="project" value="TreeGrafter"/>
</dbReference>
<dbReference type="GO" id="GO:0004825">
    <property type="term" value="F:methionine-tRNA ligase activity"/>
    <property type="evidence" value="ECO:0007669"/>
    <property type="project" value="UniProtKB-EC"/>
</dbReference>
<keyword evidence="7 13" id="KW-0067">ATP-binding</keyword>
<dbReference type="Proteomes" id="UP000037904">
    <property type="component" value="Unassembled WGS sequence"/>
</dbReference>
<evidence type="ECO:0000259" key="16">
    <source>
        <dbReference type="Pfam" id="PF19303"/>
    </source>
</evidence>
<dbReference type="InterPro" id="IPR014758">
    <property type="entry name" value="Met-tRNA_synth"/>
</dbReference>
<dbReference type="InterPro" id="IPR001412">
    <property type="entry name" value="aa-tRNA-synth_I_CS"/>
</dbReference>
<dbReference type="Pfam" id="PF19303">
    <property type="entry name" value="Anticodon_3"/>
    <property type="match status" value="1"/>
</dbReference>
<dbReference type="SUPFAM" id="SSF47323">
    <property type="entry name" value="Anticodon-binding domain of a subclass of class I aminoacyl-tRNA synthetases"/>
    <property type="match status" value="1"/>
</dbReference>
<dbReference type="PROSITE" id="PS00178">
    <property type="entry name" value="AA_TRNA_LIGASE_I"/>
    <property type="match status" value="1"/>
</dbReference>
<evidence type="ECO:0000256" key="9">
    <source>
        <dbReference type="ARBA" id="ARBA00022917"/>
    </source>
</evidence>
<evidence type="ECO:0000256" key="7">
    <source>
        <dbReference type="ARBA" id="ARBA00022840"/>
    </source>
</evidence>
<evidence type="ECO:0000256" key="13">
    <source>
        <dbReference type="RuleBase" id="RU363039"/>
    </source>
</evidence>
<feature type="compositionally biased region" description="Basic residues" evidence="14">
    <location>
        <begin position="622"/>
        <end position="633"/>
    </location>
</feature>
<name>A0A0M9F3H3_FUSLA</name>
<evidence type="ECO:0000256" key="10">
    <source>
        <dbReference type="ARBA" id="ARBA00023146"/>
    </source>
</evidence>
<dbReference type="OrthoDB" id="5844513at2759"/>
<proteinExistence type="inferred from homology"/>
<evidence type="ECO:0000256" key="3">
    <source>
        <dbReference type="ARBA" id="ARBA00012838"/>
    </source>
</evidence>
<feature type="domain" description="Methionyl-tRNA synthetase anticodon-binding" evidence="16">
    <location>
        <begin position="456"/>
        <end position="605"/>
    </location>
</feature>
<evidence type="ECO:0000256" key="4">
    <source>
        <dbReference type="ARBA" id="ARBA00022555"/>
    </source>
</evidence>
<keyword evidence="18" id="KW-1185">Reference proteome</keyword>
<dbReference type="CDD" id="cd00814">
    <property type="entry name" value="MetRS_core"/>
    <property type="match status" value="1"/>
</dbReference>
<evidence type="ECO:0000256" key="14">
    <source>
        <dbReference type="SAM" id="MobiDB-lite"/>
    </source>
</evidence>
<dbReference type="EMBL" id="JXCE01000016">
    <property type="protein sequence ID" value="KPA45170.1"/>
    <property type="molecule type" value="Genomic_DNA"/>
</dbReference>
<keyword evidence="6 13" id="KW-0547">Nucleotide-binding</keyword>
<evidence type="ECO:0000256" key="12">
    <source>
        <dbReference type="ARBA" id="ARBA00047364"/>
    </source>
</evidence>
<dbReference type="EC" id="6.1.1.10" evidence="3"/>
<evidence type="ECO:0000256" key="6">
    <source>
        <dbReference type="ARBA" id="ARBA00022741"/>
    </source>
</evidence>